<dbReference type="InterPro" id="IPR050131">
    <property type="entry name" value="Peptidase_S8_subtilisin-like"/>
</dbReference>
<evidence type="ECO:0000256" key="1">
    <source>
        <dbReference type="ARBA" id="ARBA00011073"/>
    </source>
</evidence>
<dbReference type="PROSITE" id="PS51892">
    <property type="entry name" value="SUBTILASE"/>
    <property type="match status" value="1"/>
</dbReference>
<dbReference type="Gene3D" id="3.40.50.200">
    <property type="entry name" value="Peptidase S8/S53 domain"/>
    <property type="match status" value="1"/>
</dbReference>
<dbReference type="InterPro" id="IPR015500">
    <property type="entry name" value="Peptidase_S8_subtilisin-rel"/>
</dbReference>
<dbReference type="InterPro" id="IPR000209">
    <property type="entry name" value="Peptidase_S8/S53_dom"/>
</dbReference>
<dbReference type="PANTHER" id="PTHR43806:SF11">
    <property type="entry name" value="CEREVISIN-RELATED"/>
    <property type="match status" value="1"/>
</dbReference>
<feature type="domain" description="Peptidase S8/S53" evidence="7">
    <location>
        <begin position="130"/>
        <end position="421"/>
    </location>
</feature>
<feature type="active site" description="Charge relay system" evidence="5">
    <location>
        <position position="175"/>
    </location>
</feature>
<dbReference type="PROSITE" id="PS00137">
    <property type="entry name" value="SUBTILASE_HIS"/>
    <property type="match status" value="1"/>
</dbReference>
<evidence type="ECO:0000256" key="2">
    <source>
        <dbReference type="ARBA" id="ARBA00022670"/>
    </source>
</evidence>
<dbReference type="PANTHER" id="PTHR43806">
    <property type="entry name" value="PEPTIDASE S8"/>
    <property type="match status" value="1"/>
</dbReference>
<dbReference type="InterPro" id="IPR022398">
    <property type="entry name" value="Peptidase_S8_His-AS"/>
</dbReference>
<dbReference type="SUPFAM" id="SSF52743">
    <property type="entry name" value="Subtilisin-like"/>
    <property type="match status" value="1"/>
</dbReference>
<evidence type="ECO:0000256" key="3">
    <source>
        <dbReference type="ARBA" id="ARBA00022801"/>
    </source>
</evidence>
<protein>
    <submittedName>
        <fullName evidence="8">Subtilase family protein</fullName>
    </submittedName>
</protein>
<accession>A0A1I1K4G2</accession>
<comment type="similarity">
    <text evidence="1 5 6">Belongs to the peptidase S8 family.</text>
</comment>
<dbReference type="GO" id="GO:0006508">
    <property type="term" value="P:proteolysis"/>
    <property type="evidence" value="ECO:0007669"/>
    <property type="project" value="UniProtKB-KW"/>
</dbReference>
<evidence type="ECO:0000313" key="9">
    <source>
        <dbReference type="Proteomes" id="UP000199161"/>
    </source>
</evidence>
<dbReference type="PROSITE" id="PS51318">
    <property type="entry name" value="TAT"/>
    <property type="match status" value="1"/>
</dbReference>
<dbReference type="GO" id="GO:0004252">
    <property type="term" value="F:serine-type endopeptidase activity"/>
    <property type="evidence" value="ECO:0007669"/>
    <property type="project" value="UniProtKB-UniRule"/>
</dbReference>
<keyword evidence="2 5" id="KW-0645">Protease</keyword>
<keyword evidence="9" id="KW-1185">Reference proteome</keyword>
<keyword evidence="3 5" id="KW-0378">Hydrolase</keyword>
<dbReference type="InterPro" id="IPR023828">
    <property type="entry name" value="Peptidase_S8_Ser-AS"/>
</dbReference>
<feature type="active site" description="Charge relay system" evidence="5">
    <location>
        <position position="374"/>
    </location>
</feature>
<proteinExistence type="inferred from homology"/>
<dbReference type="PRINTS" id="PR00723">
    <property type="entry name" value="SUBTILISIN"/>
</dbReference>
<evidence type="ECO:0000259" key="7">
    <source>
        <dbReference type="Pfam" id="PF00082"/>
    </source>
</evidence>
<dbReference type="InterPro" id="IPR036852">
    <property type="entry name" value="Peptidase_S8/S53_dom_sf"/>
</dbReference>
<feature type="active site" description="Charge relay system" evidence="5">
    <location>
        <position position="139"/>
    </location>
</feature>
<organism evidence="8 9">
    <name type="scientific">Natronobacterium haloterrestre</name>
    <name type="common">Halobiforma haloterrestris</name>
    <dbReference type="NCBI Taxonomy" id="148448"/>
    <lineage>
        <taxon>Archaea</taxon>
        <taxon>Methanobacteriati</taxon>
        <taxon>Methanobacteriota</taxon>
        <taxon>Stenosarchaea group</taxon>
        <taxon>Halobacteria</taxon>
        <taxon>Halobacteriales</taxon>
        <taxon>Natrialbaceae</taxon>
        <taxon>Natronobacterium</taxon>
    </lineage>
</organism>
<gene>
    <name evidence="8" type="ORF">SAMN05444422_11099</name>
</gene>
<dbReference type="Pfam" id="PF00082">
    <property type="entry name" value="Peptidase_S8"/>
    <property type="match status" value="1"/>
</dbReference>
<evidence type="ECO:0000256" key="6">
    <source>
        <dbReference type="RuleBase" id="RU003355"/>
    </source>
</evidence>
<reference evidence="9" key="1">
    <citation type="submission" date="2016-10" db="EMBL/GenBank/DDBJ databases">
        <authorList>
            <person name="Varghese N."/>
            <person name="Submissions S."/>
        </authorList>
    </citation>
    <scope>NUCLEOTIDE SEQUENCE [LARGE SCALE GENOMIC DNA]</scope>
    <source>
        <strain evidence="9">DSM 13078</strain>
    </source>
</reference>
<sequence length="433" mass="45535">MSHMMERRTFIRQAAAGTLALGAMSTVSATDDGLHLVASESDVRSRLEGSGYEIKTEIVDGRLYSVRGATDAADLEEIEGVTQAVPNARIELEEPELVETEVETDRPEFYDLQWDKQVTDVLPAHEYATGEGQTIAVIDTGIDDGHPDLGNVDTDRSAKFMQGEVLEHEGDPHGHGTHVAGIAAGTGGGIIGTAPDADLVSLQVFYFVEPEDPDEDPVLTTTTEDILNAVAYAAAIDADVANMSLGTPPLPPQYNAGGYRGVLTPVYQNAVAQGTVISASAGNDAYDLQGGHFSTPNGIPGTMSISATGPNDELVFYSNYGTGQVDVGAPGGGYETLEKTLAEDTEWPYPTNLVLSSVPEDVYGTQYAYFAGTSMAAPQVAGLAALVRELEPETTAQQVETAIKAGAEYADGQSDAELGAGRINAANTVEDLE</sequence>
<dbReference type="InterPro" id="IPR006311">
    <property type="entry name" value="TAT_signal"/>
</dbReference>
<evidence type="ECO:0000256" key="4">
    <source>
        <dbReference type="ARBA" id="ARBA00022825"/>
    </source>
</evidence>
<dbReference type="PROSITE" id="PS00136">
    <property type="entry name" value="SUBTILASE_ASP"/>
    <property type="match status" value="1"/>
</dbReference>
<name>A0A1I1K4G2_NATHA</name>
<dbReference type="PROSITE" id="PS00138">
    <property type="entry name" value="SUBTILASE_SER"/>
    <property type="match status" value="1"/>
</dbReference>
<dbReference type="InterPro" id="IPR023827">
    <property type="entry name" value="Peptidase_S8_Asp-AS"/>
</dbReference>
<dbReference type="Proteomes" id="UP000199161">
    <property type="component" value="Unassembled WGS sequence"/>
</dbReference>
<dbReference type="EMBL" id="FOKW01000010">
    <property type="protein sequence ID" value="SFC55616.1"/>
    <property type="molecule type" value="Genomic_DNA"/>
</dbReference>
<evidence type="ECO:0000313" key="8">
    <source>
        <dbReference type="EMBL" id="SFC55616.1"/>
    </source>
</evidence>
<evidence type="ECO:0000256" key="5">
    <source>
        <dbReference type="PROSITE-ProRule" id="PRU01240"/>
    </source>
</evidence>
<keyword evidence="4 5" id="KW-0720">Serine protease</keyword>
<dbReference type="AlphaFoldDB" id="A0A1I1K4G2"/>